<accession>A0AAV7DZY7</accession>
<dbReference type="AlphaFoldDB" id="A0AAV7DZY7"/>
<proteinExistence type="predicted"/>
<reference evidence="2 3" key="1">
    <citation type="submission" date="2021-07" db="EMBL/GenBank/DDBJ databases">
        <title>The Aristolochia fimbriata genome: insights into angiosperm evolution, floral development and chemical biosynthesis.</title>
        <authorList>
            <person name="Jiao Y."/>
        </authorList>
    </citation>
    <scope>NUCLEOTIDE SEQUENCE [LARGE SCALE GENOMIC DNA]</scope>
    <source>
        <strain evidence="2">IBCAS-2021</strain>
        <tissue evidence="2">Leaf</tissue>
    </source>
</reference>
<feature type="region of interest" description="Disordered" evidence="1">
    <location>
        <begin position="362"/>
        <end position="392"/>
    </location>
</feature>
<evidence type="ECO:0008006" key="4">
    <source>
        <dbReference type="Google" id="ProtNLM"/>
    </source>
</evidence>
<sequence>MAFESDSGGEGTTSLKVQSLALKVREELSEASGKKHTRNEGSDEQQWQEVCKGIRRKGGRALKLKFFRFRESTLQIDKTRDFQNGKPYKGLKLMTMKEGGGTSGRELWSEGTQFLLGLNGTRRPICRIAQIRAGRILARIPFPLCAEDFGWAEIRGAMEFVLGWPSKDKEKAWEPPQPLLVNLPSARNLLKEEILFSHAAWDKGAAALRRCVVLKSEGEWEAFRLVLENINKWWPLSSEPRLSFLAQSTWLVWIEDEVEQAQVLAKGREASMKCYPYEKWRQWSGMATWVRMTGLPLELWSPPFLESIFREIGELLRLDEATVTTRRMDYARALIPLKYPIEAEVHRIARVGTQTFTLSFTGEKSGAQVGDDEPEGEDNTTESNSVSNTDFVTEPDFRPRVEWLTESTELQSESTRSMPSLNRWQGGVCSKQLQSPSLKTPRRISPPPHLHPPHDPTPLHHLAHFLLPRPPSQSTRSPQSTLLTTIHPHPCPLKAPTNSLSHQRLGITSHPSPNTPSKPESHLHNKKFHPGSPPAPLEVWHRLIENRGWVVVLFHSALENMWTPRPEERMEGRVGHEDANFMAGNGGRKKRVIQ</sequence>
<feature type="compositionally biased region" description="Low complexity" evidence="1">
    <location>
        <begin position="467"/>
        <end position="485"/>
    </location>
</feature>
<dbReference type="Proteomes" id="UP000825729">
    <property type="component" value="Unassembled WGS sequence"/>
</dbReference>
<evidence type="ECO:0000313" key="2">
    <source>
        <dbReference type="EMBL" id="KAG9442215.1"/>
    </source>
</evidence>
<evidence type="ECO:0000256" key="1">
    <source>
        <dbReference type="SAM" id="MobiDB-lite"/>
    </source>
</evidence>
<protein>
    <recommendedName>
        <fullName evidence="4">DUF4283 domain-containing protein</fullName>
    </recommendedName>
</protein>
<feature type="region of interest" description="Disordered" evidence="1">
    <location>
        <begin position="467"/>
        <end position="486"/>
    </location>
</feature>
<comment type="caution">
    <text evidence="2">The sequence shown here is derived from an EMBL/GenBank/DDBJ whole genome shotgun (WGS) entry which is preliminary data.</text>
</comment>
<organism evidence="2 3">
    <name type="scientific">Aristolochia fimbriata</name>
    <name type="common">White veined hardy Dutchman's pipe vine</name>
    <dbReference type="NCBI Taxonomy" id="158543"/>
    <lineage>
        <taxon>Eukaryota</taxon>
        <taxon>Viridiplantae</taxon>
        <taxon>Streptophyta</taxon>
        <taxon>Embryophyta</taxon>
        <taxon>Tracheophyta</taxon>
        <taxon>Spermatophyta</taxon>
        <taxon>Magnoliopsida</taxon>
        <taxon>Magnoliidae</taxon>
        <taxon>Piperales</taxon>
        <taxon>Aristolochiaceae</taxon>
        <taxon>Aristolochia</taxon>
    </lineage>
</organism>
<feature type="compositionally biased region" description="Polar residues" evidence="1">
    <location>
        <begin position="509"/>
        <end position="518"/>
    </location>
</feature>
<evidence type="ECO:0000313" key="3">
    <source>
        <dbReference type="Proteomes" id="UP000825729"/>
    </source>
</evidence>
<feature type="region of interest" description="Disordered" evidence="1">
    <location>
        <begin position="494"/>
        <end position="526"/>
    </location>
</feature>
<feature type="compositionally biased region" description="Acidic residues" evidence="1">
    <location>
        <begin position="370"/>
        <end position="380"/>
    </location>
</feature>
<feature type="compositionally biased region" description="Polar residues" evidence="1">
    <location>
        <begin position="381"/>
        <end position="391"/>
    </location>
</feature>
<gene>
    <name evidence="2" type="ORF">H6P81_018069</name>
</gene>
<name>A0AAV7DZY7_ARIFI</name>
<keyword evidence="3" id="KW-1185">Reference proteome</keyword>
<dbReference type="EMBL" id="JAINDJ010000007">
    <property type="protein sequence ID" value="KAG9442215.1"/>
    <property type="molecule type" value="Genomic_DNA"/>
</dbReference>
<feature type="region of interest" description="Disordered" evidence="1">
    <location>
        <begin position="432"/>
        <end position="462"/>
    </location>
</feature>